<protein>
    <recommendedName>
        <fullName evidence="2">G domain-containing protein</fullName>
    </recommendedName>
</protein>
<dbReference type="Gene3D" id="3.40.50.300">
    <property type="entry name" value="P-loop containing nucleotide triphosphate hydrolases"/>
    <property type="match status" value="1"/>
</dbReference>
<feature type="domain" description="G" evidence="2">
    <location>
        <begin position="54"/>
        <end position="180"/>
    </location>
</feature>
<proteinExistence type="predicted"/>
<dbReference type="PANTHER" id="PTHR43681:SF1">
    <property type="entry name" value="SARCALUMENIN"/>
    <property type="match status" value="1"/>
</dbReference>
<evidence type="ECO:0000256" key="1">
    <source>
        <dbReference type="SAM" id="Phobius"/>
    </source>
</evidence>
<dbReference type="CDD" id="cd09912">
    <property type="entry name" value="DLP_2"/>
    <property type="match status" value="1"/>
</dbReference>
<dbReference type="EMBL" id="MRCG01000011">
    <property type="protein sequence ID" value="OKH46796.1"/>
    <property type="molecule type" value="Genomic_DNA"/>
</dbReference>
<reference evidence="3 4" key="1">
    <citation type="submission" date="2016-11" db="EMBL/GenBank/DDBJ databases">
        <title>Draft Genome Sequences of Nine Cyanobacterial Strains from Diverse Habitats.</title>
        <authorList>
            <person name="Zhu T."/>
            <person name="Hou S."/>
            <person name="Lu X."/>
            <person name="Hess W.R."/>
        </authorList>
    </citation>
    <scope>NUCLEOTIDE SEQUENCE [LARGE SCALE GENOMIC DNA]</scope>
    <source>
        <strain evidence="3 4">NIES-30</strain>
    </source>
</reference>
<dbReference type="GO" id="GO:0005525">
    <property type="term" value="F:GTP binding"/>
    <property type="evidence" value="ECO:0007669"/>
    <property type="project" value="InterPro"/>
</dbReference>
<organism evidence="3 4">
    <name type="scientific">Phormidium tenue NIES-30</name>
    <dbReference type="NCBI Taxonomy" id="549789"/>
    <lineage>
        <taxon>Bacteria</taxon>
        <taxon>Bacillati</taxon>
        <taxon>Cyanobacteriota</taxon>
        <taxon>Cyanophyceae</taxon>
        <taxon>Oscillatoriophycideae</taxon>
        <taxon>Oscillatoriales</taxon>
        <taxon>Oscillatoriaceae</taxon>
        <taxon>Phormidium</taxon>
    </lineage>
</organism>
<keyword evidence="4" id="KW-1185">Reference proteome</keyword>
<dbReference type="STRING" id="549789.NIES30_14900"/>
<feature type="transmembrane region" description="Helical" evidence="1">
    <location>
        <begin position="471"/>
        <end position="494"/>
    </location>
</feature>
<accession>A0A1U7J3C8</accession>
<gene>
    <name evidence="3" type="ORF">NIES30_14900</name>
</gene>
<dbReference type="InterPro" id="IPR051943">
    <property type="entry name" value="TRAFAC_Dynamin-like_GTPase"/>
</dbReference>
<comment type="caution">
    <text evidence="3">The sequence shown here is derived from an EMBL/GenBank/DDBJ whole genome shotgun (WGS) entry which is preliminary data.</text>
</comment>
<dbReference type="Pfam" id="PF01926">
    <property type="entry name" value="MMR_HSR1"/>
    <property type="match status" value="1"/>
</dbReference>
<evidence type="ECO:0000259" key="2">
    <source>
        <dbReference type="Pfam" id="PF01926"/>
    </source>
</evidence>
<dbReference type="OrthoDB" id="3650305at2"/>
<dbReference type="RefSeq" id="WP_073609222.1">
    <property type="nucleotide sequence ID" value="NZ_MRCG01000011.1"/>
</dbReference>
<dbReference type="Proteomes" id="UP000185557">
    <property type="component" value="Unassembled WGS sequence"/>
</dbReference>
<keyword evidence="1" id="KW-0812">Transmembrane</keyword>
<evidence type="ECO:0000313" key="4">
    <source>
        <dbReference type="Proteomes" id="UP000185557"/>
    </source>
</evidence>
<dbReference type="InterPro" id="IPR006073">
    <property type="entry name" value="GTP-bd"/>
</dbReference>
<name>A0A1U7J3C8_9CYAN</name>
<keyword evidence="1" id="KW-1133">Transmembrane helix</keyword>
<sequence>MASQIIDKKLHAYRDDLDRLLERVQALATTINNPNLQRTTHNLRRNINEPFLFVVVGEVKAGKSSFVNALLDAEVCATDIEPCTDSIQQIVYAEQEFVEQVEPNLRKIGRPIPILQDISIVDTPGTNTVVAEHQIITERYIPNSDLTFFVLFAKNPYQKSAWDFLDFVSAEWRKKVVFILQQADLLRPADLQTNIDRVKEYAYQKQIKAPIIFPTSAVLENEGDTANSGFEPVRQYIQAMVSSGESYKIKLRSVSQTTQQIIDLLNGDVEALSRQLVADRATSQSIRSKIDAGRGRSRYEINTLADRLAARYEIISARIKRDFRESLSVMMVMRRSFVGIFNQNESMQAWIDEFQERCARDLRESLEEASNEGAQHFVDGIRQLFDGLNQDLESVKTQRIESSHISLKVLERRQEVIESVMAKVKNLMADQGFGDVLATQAGDMANEIVGGAIMAVAGTILHIIEFAVAEAILSAIGIAFAGVGVVVLAIGILWQRNRIIAKFEQALDSEKDRFQQEVASRLNEKLGLIYEEVERIFTQFYDYVEREEEAVQPVIDQYTAIQQEATALFSSKVLGEAGTEKRS</sequence>
<keyword evidence="1" id="KW-0472">Membrane</keyword>
<dbReference type="AlphaFoldDB" id="A0A1U7J3C8"/>
<evidence type="ECO:0000313" key="3">
    <source>
        <dbReference type="EMBL" id="OKH46796.1"/>
    </source>
</evidence>
<dbReference type="InterPro" id="IPR027417">
    <property type="entry name" value="P-loop_NTPase"/>
</dbReference>
<dbReference type="SUPFAM" id="SSF52540">
    <property type="entry name" value="P-loop containing nucleoside triphosphate hydrolases"/>
    <property type="match status" value="1"/>
</dbReference>
<dbReference type="PANTHER" id="PTHR43681">
    <property type="entry name" value="TRANSMEMBRANE GTPASE FZO"/>
    <property type="match status" value="1"/>
</dbReference>